<dbReference type="Gene3D" id="1.10.150.130">
    <property type="match status" value="1"/>
</dbReference>
<gene>
    <name evidence="5" type="ORF">HED64_15920</name>
</gene>
<keyword evidence="2" id="KW-0238">DNA-binding</keyword>
<dbReference type="CDD" id="cd01189">
    <property type="entry name" value="INT_ICEBs1_C_like"/>
    <property type="match status" value="1"/>
</dbReference>
<protein>
    <submittedName>
        <fullName evidence="5">Site-specific integrase</fullName>
    </submittedName>
</protein>
<dbReference type="Gene3D" id="1.10.443.10">
    <property type="entry name" value="Intergrase catalytic core"/>
    <property type="match status" value="1"/>
</dbReference>
<reference evidence="5 6" key="1">
    <citation type="submission" date="2020-04" db="EMBL/GenBank/DDBJ databases">
        <title>Paeniglutamicibacter sp. ANT13_2, a novel actinomycete isolated from sediment in Antarctica.</title>
        <authorList>
            <person name="Sakdapetsiri C."/>
            <person name="Pinyakong O."/>
        </authorList>
    </citation>
    <scope>NUCLEOTIDE SEQUENCE [LARGE SCALE GENOMIC DNA]</scope>
    <source>
        <strain evidence="5 6">ANT13_2</strain>
    </source>
</reference>
<feature type="domain" description="Tyr recombinase" evidence="4">
    <location>
        <begin position="180"/>
        <end position="374"/>
    </location>
</feature>
<proteinExistence type="inferred from homology"/>
<comment type="similarity">
    <text evidence="1">Belongs to the 'phage' integrase family.</text>
</comment>
<dbReference type="PANTHER" id="PTHR30349">
    <property type="entry name" value="PHAGE INTEGRASE-RELATED"/>
    <property type="match status" value="1"/>
</dbReference>
<evidence type="ECO:0000313" key="5">
    <source>
        <dbReference type="EMBL" id="NKG22185.1"/>
    </source>
</evidence>
<name>A0ABX1G963_9MICC</name>
<dbReference type="PANTHER" id="PTHR30349:SF64">
    <property type="entry name" value="PROPHAGE INTEGRASE INTD-RELATED"/>
    <property type="match status" value="1"/>
</dbReference>
<evidence type="ECO:0000256" key="3">
    <source>
        <dbReference type="ARBA" id="ARBA00023172"/>
    </source>
</evidence>
<dbReference type="InterPro" id="IPR013762">
    <property type="entry name" value="Integrase-like_cat_sf"/>
</dbReference>
<evidence type="ECO:0000256" key="2">
    <source>
        <dbReference type="ARBA" id="ARBA00023125"/>
    </source>
</evidence>
<keyword evidence="6" id="KW-1185">Reference proteome</keyword>
<evidence type="ECO:0000313" key="6">
    <source>
        <dbReference type="Proteomes" id="UP000746595"/>
    </source>
</evidence>
<keyword evidence="3" id="KW-0233">DNA recombination</keyword>
<dbReference type="InterPro" id="IPR050090">
    <property type="entry name" value="Tyrosine_recombinase_XerCD"/>
</dbReference>
<accession>A0ABX1G963</accession>
<comment type="caution">
    <text evidence="5">The sequence shown here is derived from an EMBL/GenBank/DDBJ whole genome shotgun (WGS) entry which is preliminary data.</text>
</comment>
<dbReference type="InterPro" id="IPR002104">
    <property type="entry name" value="Integrase_catalytic"/>
</dbReference>
<dbReference type="SUPFAM" id="SSF56349">
    <property type="entry name" value="DNA breaking-rejoining enzymes"/>
    <property type="match status" value="1"/>
</dbReference>
<dbReference type="EMBL" id="JAAWVT010000009">
    <property type="protein sequence ID" value="NKG22185.1"/>
    <property type="molecule type" value="Genomic_DNA"/>
</dbReference>
<dbReference type="InterPro" id="IPR011010">
    <property type="entry name" value="DNA_brk_join_enz"/>
</dbReference>
<dbReference type="RefSeq" id="WP_168152976.1">
    <property type="nucleotide sequence ID" value="NZ_JAAWVT010000009.1"/>
</dbReference>
<organism evidence="5 6">
    <name type="scientific">Paeniglutamicibacter terrestris</name>
    <dbReference type="NCBI Taxonomy" id="2723403"/>
    <lineage>
        <taxon>Bacteria</taxon>
        <taxon>Bacillati</taxon>
        <taxon>Actinomycetota</taxon>
        <taxon>Actinomycetes</taxon>
        <taxon>Micrococcales</taxon>
        <taxon>Micrococcaceae</taxon>
        <taxon>Paeniglutamicibacter</taxon>
    </lineage>
</organism>
<dbReference type="PROSITE" id="PS51898">
    <property type="entry name" value="TYR_RECOMBINASE"/>
    <property type="match status" value="1"/>
</dbReference>
<evidence type="ECO:0000259" key="4">
    <source>
        <dbReference type="PROSITE" id="PS51898"/>
    </source>
</evidence>
<dbReference type="Pfam" id="PF00589">
    <property type="entry name" value="Phage_integrase"/>
    <property type="match status" value="1"/>
</dbReference>
<dbReference type="Proteomes" id="UP000746595">
    <property type="component" value="Unassembled WGS sequence"/>
</dbReference>
<sequence length="376" mass="41307">MASIRTRAKKDGTSTYTVNWRDPDLGLKSQSFSDHDKAINLKNFLDANGNSHKIAKEAKLRKDSTAPTVSETVKRHIDLLRKPQPGTIDKYRRMASSHIYGTDFGATPSDQVTTERVTKWFDGLTVSQGANQTPGKPLARKTKQTVHAIVSAAFKRATEEGKMAGNPAKGIGDADLHDAREPVYLSPEDLDKIADAMPKEYQLFVQFLGGTGLRYSEATALRRRDVVTSAGRCVVRVTRAWKSIGGGEEIGPPKTKKALRNVTCGVTLSAALTEHMKDLPPDELVFRRPGGQYMRNAIFHKEVWQPVIGTLVAGGALDRAPWIHEIRHAHTTHLLQKNVPVHTVQARLGHEDPQTTLKVYARLASGDDLAAADALD</sequence>
<dbReference type="InterPro" id="IPR010998">
    <property type="entry name" value="Integrase_recombinase_N"/>
</dbReference>
<evidence type="ECO:0000256" key="1">
    <source>
        <dbReference type="ARBA" id="ARBA00008857"/>
    </source>
</evidence>